<dbReference type="EMBL" id="JACAGC010000030">
    <property type="protein sequence ID" value="KAF6271633.1"/>
    <property type="molecule type" value="Genomic_DNA"/>
</dbReference>
<sequence length="120" mass="13461">MGDISMDGMSVADLGPVVLSLLKMPEEYVGQNLGLSTCRHTVKEYAALLSKHTGKAVRDAQTTPEDYEKLGFPGAHDLANMFRFYGLKPDRNIELTLRLNPKARTLDQWLEQHKGDFARL</sequence>
<accession>A0A7J7R695</accession>
<dbReference type="InterPro" id="IPR036291">
    <property type="entry name" value="NAD(P)-bd_dom_sf"/>
</dbReference>
<comment type="similarity">
    <text evidence="1">Belongs to the NmrA-type oxidoreductase family.</text>
</comment>
<reference evidence="5 6" key="1">
    <citation type="journal article" date="2020" name="Nature">
        <title>Six reference-quality genomes reveal evolution of bat adaptations.</title>
        <authorList>
            <person name="Jebb D."/>
            <person name="Huang Z."/>
            <person name="Pippel M."/>
            <person name="Hughes G.M."/>
            <person name="Lavrichenko K."/>
            <person name="Devanna P."/>
            <person name="Winkler S."/>
            <person name="Jermiin L.S."/>
            <person name="Skirmuntt E.C."/>
            <person name="Katzourakis A."/>
            <person name="Burkitt-Gray L."/>
            <person name="Ray D.A."/>
            <person name="Sullivan K.A.M."/>
            <person name="Roscito J.G."/>
            <person name="Kirilenko B.M."/>
            <person name="Davalos L.M."/>
            <person name="Corthals A.P."/>
            <person name="Power M.L."/>
            <person name="Jones G."/>
            <person name="Ransome R.D."/>
            <person name="Dechmann D.K.N."/>
            <person name="Locatelli A.G."/>
            <person name="Puechmaille S.J."/>
            <person name="Fedrigo O."/>
            <person name="Jarvis E.D."/>
            <person name="Hiller M."/>
            <person name="Vernes S.C."/>
            <person name="Myers E.W."/>
            <person name="Teeling E.C."/>
        </authorList>
    </citation>
    <scope>NUCLEOTIDE SEQUENCE [LARGE SCALE GENOMIC DNA]</scope>
    <source>
        <strain evidence="5">MRhiFer1</strain>
        <tissue evidence="5">Lung</tissue>
    </source>
</reference>
<dbReference type="GO" id="GO:0005634">
    <property type="term" value="C:nucleus"/>
    <property type="evidence" value="ECO:0007669"/>
    <property type="project" value="TreeGrafter"/>
</dbReference>
<dbReference type="SUPFAM" id="SSF51735">
    <property type="entry name" value="NAD(P)-binding Rossmann-fold domains"/>
    <property type="match status" value="1"/>
</dbReference>
<dbReference type="Gene3D" id="3.90.25.10">
    <property type="entry name" value="UDP-galactose 4-epimerase, domain 1"/>
    <property type="match status" value="1"/>
</dbReference>
<organism evidence="5 6">
    <name type="scientific">Rhinolophus ferrumequinum</name>
    <name type="common">Greater horseshoe bat</name>
    <dbReference type="NCBI Taxonomy" id="59479"/>
    <lineage>
        <taxon>Eukaryota</taxon>
        <taxon>Metazoa</taxon>
        <taxon>Chordata</taxon>
        <taxon>Craniata</taxon>
        <taxon>Vertebrata</taxon>
        <taxon>Euteleostomi</taxon>
        <taxon>Mammalia</taxon>
        <taxon>Eutheria</taxon>
        <taxon>Laurasiatheria</taxon>
        <taxon>Chiroptera</taxon>
        <taxon>Yinpterochiroptera</taxon>
        <taxon>Rhinolophoidea</taxon>
        <taxon>Rhinolophidae</taxon>
        <taxon>Rhinolophinae</taxon>
        <taxon>Rhinolophus</taxon>
    </lineage>
</organism>
<dbReference type="PANTHER" id="PTHR42748">
    <property type="entry name" value="NITROGEN METABOLITE REPRESSION PROTEIN NMRA FAMILY MEMBER"/>
    <property type="match status" value="1"/>
</dbReference>
<comment type="caution">
    <text evidence="5">The sequence shown here is derived from an EMBL/GenBank/DDBJ whole genome shotgun (WGS) entry which is preliminary data.</text>
</comment>
<dbReference type="InterPro" id="IPR051164">
    <property type="entry name" value="NmrA-like_oxidored"/>
</dbReference>
<gene>
    <name evidence="5" type="ORF">mRhiFer1_011920</name>
</gene>
<evidence type="ECO:0000259" key="4">
    <source>
        <dbReference type="Pfam" id="PF05368"/>
    </source>
</evidence>
<evidence type="ECO:0000256" key="2">
    <source>
        <dbReference type="ARBA" id="ARBA00022857"/>
    </source>
</evidence>
<dbReference type="AlphaFoldDB" id="A0A7J7R695"/>
<proteinExistence type="inferred from homology"/>
<dbReference type="PANTHER" id="PTHR42748:SF16">
    <property type="entry name" value="NMRA-LIKE FAMILY DOMAIN-CONTAINING PROTEIN 1"/>
    <property type="match status" value="1"/>
</dbReference>
<keyword evidence="2" id="KW-0521">NADP</keyword>
<evidence type="ECO:0000313" key="6">
    <source>
        <dbReference type="Proteomes" id="UP000585614"/>
    </source>
</evidence>
<feature type="domain" description="NmrA-like" evidence="4">
    <location>
        <begin position="7"/>
        <end position="98"/>
    </location>
</feature>
<evidence type="ECO:0000313" key="5">
    <source>
        <dbReference type="EMBL" id="KAF6271633.1"/>
    </source>
</evidence>
<protein>
    <recommendedName>
        <fullName evidence="3">NmrA-like family domain-containing protein 1</fullName>
    </recommendedName>
</protein>
<evidence type="ECO:0000256" key="1">
    <source>
        <dbReference type="ARBA" id="ARBA00006328"/>
    </source>
</evidence>
<dbReference type="Proteomes" id="UP000585614">
    <property type="component" value="Unassembled WGS sequence"/>
</dbReference>
<dbReference type="Pfam" id="PF05368">
    <property type="entry name" value="NmrA"/>
    <property type="match status" value="1"/>
</dbReference>
<evidence type="ECO:0000256" key="3">
    <source>
        <dbReference type="ARBA" id="ARBA00040296"/>
    </source>
</evidence>
<name>A0A7J7R695_RHIFE</name>
<dbReference type="InterPro" id="IPR008030">
    <property type="entry name" value="NmrA-like"/>
</dbReference>